<comment type="caution">
    <text evidence="15">The sequence shown here is derived from an EMBL/GenBank/DDBJ whole genome shotgun (WGS) entry which is preliminary data.</text>
</comment>
<dbReference type="InterPro" id="IPR000531">
    <property type="entry name" value="Beta-barrel_TonB"/>
</dbReference>
<dbReference type="Proteomes" id="UP000823860">
    <property type="component" value="Unassembled WGS sequence"/>
</dbReference>
<dbReference type="FunFam" id="2.170.130.10:FF:000024">
    <property type="entry name" value="Outer membrane protein"/>
    <property type="match status" value="1"/>
</dbReference>
<keyword evidence="8 13" id="KW-0798">TonB box</keyword>
<evidence type="ECO:0000256" key="7">
    <source>
        <dbReference type="ARBA" id="ARBA00023004"/>
    </source>
</evidence>
<evidence type="ECO:0000256" key="5">
    <source>
        <dbReference type="ARBA" id="ARBA00022692"/>
    </source>
</evidence>
<evidence type="ECO:0000256" key="13">
    <source>
        <dbReference type="RuleBase" id="RU003357"/>
    </source>
</evidence>
<dbReference type="NCBIfam" id="TIGR04056">
    <property type="entry name" value="OMP_RagA_SusC"/>
    <property type="match status" value="1"/>
</dbReference>
<dbReference type="InterPro" id="IPR036942">
    <property type="entry name" value="Beta-barrel_TonB_sf"/>
</dbReference>
<dbReference type="Pfam" id="PF07715">
    <property type="entry name" value="Plug"/>
    <property type="match status" value="1"/>
</dbReference>
<dbReference type="PROSITE" id="PS52016">
    <property type="entry name" value="TONB_DEPENDENT_REC_3"/>
    <property type="match status" value="1"/>
</dbReference>
<evidence type="ECO:0000259" key="14">
    <source>
        <dbReference type="SMART" id="SM00965"/>
    </source>
</evidence>
<dbReference type="InterPro" id="IPR008969">
    <property type="entry name" value="CarboxyPept-like_regulatory"/>
</dbReference>
<keyword evidence="10 15" id="KW-0675">Receptor</keyword>
<evidence type="ECO:0000256" key="3">
    <source>
        <dbReference type="ARBA" id="ARBA00022452"/>
    </source>
</evidence>
<keyword evidence="4" id="KW-0410">Iron transport</keyword>
<dbReference type="Gene3D" id="2.40.170.20">
    <property type="entry name" value="TonB-dependent receptor, beta-barrel domain"/>
    <property type="match status" value="1"/>
</dbReference>
<dbReference type="SMART" id="SM00965">
    <property type="entry name" value="STN"/>
    <property type="match status" value="1"/>
</dbReference>
<dbReference type="SUPFAM" id="SSF49464">
    <property type="entry name" value="Carboxypeptidase regulatory domain-like"/>
    <property type="match status" value="1"/>
</dbReference>
<keyword evidence="7" id="KW-0408">Iron</keyword>
<name>A0A9D2HRV0_9BACE</name>
<accession>A0A9D2HRV0</accession>
<dbReference type="GO" id="GO:0044718">
    <property type="term" value="P:siderophore transmembrane transport"/>
    <property type="evidence" value="ECO:0007669"/>
    <property type="project" value="TreeGrafter"/>
</dbReference>
<comment type="similarity">
    <text evidence="12 13">Belongs to the TonB-dependent receptor family.</text>
</comment>
<evidence type="ECO:0000256" key="8">
    <source>
        <dbReference type="ARBA" id="ARBA00023077"/>
    </source>
</evidence>
<dbReference type="GO" id="GO:0009279">
    <property type="term" value="C:cell outer membrane"/>
    <property type="evidence" value="ECO:0007669"/>
    <property type="project" value="UniProtKB-SubCell"/>
</dbReference>
<dbReference type="InterPro" id="IPR039426">
    <property type="entry name" value="TonB-dep_rcpt-like"/>
</dbReference>
<dbReference type="Pfam" id="PF13715">
    <property type="entry name" value="CarbopepD_reg_2"/>
    <property type="match status" value="1"/>
</dbReference>
<keyword evidence="5 12" id="KW-0812">Transmembrane</keyword>
<keyword evidence="9 12" id="KW-0472">Membrane</keyword>
<proteinExistence type="inferred from homology"/>
<evidence type="ECO:0000256" key="10">
    <source>
        <dbReference type="ARBA" id="ARBA00023170"/>
    </source>
</evidence>
<dbReference type="SUPFAM" id="SSF56935">
    <property type="entry name" value="Porins"/>
    <property type="match status" value="1"/>
</dbReference>
<dbReference type="InterPro" id="IPR011662">
    <property type="entry name" value="Secretin/TonB_short_N"/>
</dbReference>
<dbReference type="AlphaFoldDB" id="A0A9D2HRV0"/>
<reference evidence="15" key="2">
    <citation type="submission" date="2021-04" db="EMBL/GenBank/DDBJ databases">
        <authorList>
            <person name="Gilroy R."/>
        </authorList>
    </citation>
    <scope>NUCLEOTIDE SEQUENCE</scope>
    <source>
        <strain evidence="15">ChiHecec1B25-7008</strain>
    </source>
</reference>
<dbReference type="PANTHER" id="PTHR30069">
    <property type="entry name" value="TONB-DEPENDENT OUTER MEMBRANE RECEPTOR"/>
    <property type="match status" value="1"/>
</dbReference>
<dbReference type="GO" id="GO:0015344">
    <property type="term" value="F:siderophore uptake transmembrane transporter activity"/>
    <property type="evidence" value="ECO:0007669"/>
    <property type="project" value="TreeGrafter"/>
</dbReference>
<dbReference type="FunFam" id="2.60.40.1120:FF:000003">
    <property type="entry name" value="Outer membrane protein Omp121"/>
    <property type="match status" value="1"/>
</dbReference>
<evidence type="ECO:0000256" key="9">
    <source>
        <dbReference type="ARBA" id="ARBA00023136"/>
    </source>
</evidence>
<evidence type="ECO:0000256" key="11">
    <source>
        <dbReference type="ARBA" id="ARBA00023237"/>
    </source>
</evidence>
<comment type="subcellular location">
    <subcellularLocation>
        <location evidence="1 12">Cell outer membrane</location>
        <topology evidence="1 12">Multi-pass membrane protein</topology>
    </subcellularLocation>
</comment>
<reference evidence="15" key="1">
    <citation type="journal article" date="2021" name="PeerJ">
        <title>Extensive microbial diversity within the chicken gut microbiome revealed by metagenomics and culture.</title>
        <authorList>
            <person name="Gilroy R."/>
            <person name="Ravi A."/>
            <person name="Getino M."/>
            <person name="Pursley I."/>
            <person name="Horton D.L."/>
            <person name="Alikhan N.F."/>
            <person name="Baker D."/>
            <person name="Gharbi K."/>
            <person name="Hall N."/>
            <person name="Watson M."/>
            <person name="Adriaenssens E.M."/>
            <person name="Foster-Nyarko E."/>
            <person name="Jarju S."/>
            <person name="Secka A."/>
            <person name="Antonio M."/>
            <person name="Oren A."/>
            <person name="Chaudhuri R.R."/>
            <person name="La Ragione R."/>
            <person name="Hildebrand F."/>
            <person name="Pallen M.J."/>
        </authorList>
    </citation>
    <scope>NUCLEOTIDE SEQUENCE</scope>
    <source>
        <strain evidence="15">ChiHecec1B25-7008</strain>
    </source>
</reference>
<dbReference type="PANTHER" id="PTHR30069:SF29">
    <property type="entry name" value="HEMOGLOBIN AND HEMOGLOBIN-HAPTOGLOBIN-BINDING PROTEIN 1-RELATED"/>
    <property type="match status" value="1"/>
</dbReference>
<dbReference type="Gene3D" id="2.60.40.1120">
    <property type="entry name" value="Carboxypeptidase-like, regulatory domain"/>
    <property type="match status" value="1"/>
</dbReference>
<keyword evidence="3 12" id="KW-1134">Transmembrane beta strand</keyword>
<dbReference type="NCBIfam" id="TIGR04057">
    <property type="entry name" value="SusC_RagA_signa"/>
    <property type="match status" value="1"/>
</dbReference>
<dbReference type="EMBL" id="DWZE01000088">
    <property type="protein sequence ID" value="HJA83865.1"/>
    <property type="molecule type" value="Genomic_DNA"/>
</dbReference>
<evidence type="ECO:0000256" key="12">
    <source>
        <dbReference type="PROSITE-ProRule" id="PRU01360"/>
    </source>
</evidence>
<evidence type="ECO:0000313" key="15">
    <source>
        <dbReference type="EMBL" id="HJA83865.1"/>
    </source>
</evidence>
<feature type="domain" description="Secretin/TonB short N-terminal" evidence="14">
    <location>
        <begin position="67"/>
        <end position="117"/>
    </location>
</feature>
<dbReference type="Pfam" id="PF07660">
    <property type="entry name" value="STN"/>
    <property type="match status" value="1"/>
</dbReference>
<dbReference type="InterPro" id="IPR037066">
    <property type="entry name" value="Plug_dom_sf"/>
</dbReference>
<evidence type="ECO:0000256" key="1">
    <source>
        <dbReference type="ARBA" id="ARBA00004571"/>
    </source>
</evidence>
<evidence type="ECO:0000256" key="2">
    <source>
        <dbReference type="ARBA" id="ARBA00022448"/>
    </source>
</evidence>
<keyword evidence="6" id="KW-0732">Signal</keyword>
<dbReference type="InterPro" id="IPR023996">
    <property type="entry name" value="TonB-dep_OMP_SusC/RagA"/>
</dbReference>
<dbReference type="InterPro" id="IPR023997">
    <property type="entry name" value="TonB-dep_OMP_SusC/RagA_CS"/>
</dbReference>
<evidence type="ECO:0000313" key="16">
    <source>
        <dbReference type="Proteomes" id="UP000823860"/>
    </source>
</evidence>
<sequence>MVDFHVPRNPEIKHLLRFAKTATVCLCFGTMCLMGGKAYAQEAKVNIDRKDARIETILNEIESQTDYLFVYKKDIDVTRLCTVDAAGKSVADILTQIFRGTGVTWKMEGKHIVLTRQDGARSQQTGQKGKRTVTGQVLDEAGEPVIGASILEEGTTNGIITDIDGNFSLTTAEGSNLQISYIGYQTMTVKPEDGKALRIVLKEDSELLDEVVVVGFGTQKKVNLTGAVSVVTAKEIEQRPVANLTQALQGMVPGLQITQTNGSLEDSPSINVRGTTTIGQGTSGSPLVLIDGVEGDLNSVAPQDVASISVLKDAAASSIYGSRAPFGVILITTKSGNDEGKVTVSYNNSFRFGTPINMNHMMNSVDFASWMNDATTNEGDGVYFTQERMDQIVAYHNAKPYGPGSRITSDGTILYSIGERNDGSGLWQDGYAYGINDEDYFDFIFKKWTFSQEHNFSVNGGNKKLNYYASANYLNQNGMINLGEDGLNRYNVMLKVNSEITQWLRFNYSIRFSRQDYKRPATMTSSLYHDMARQGWPVLPTYDRNGYLYSSPSPLLGLAEGGTDRWQSDRLSQQVNFQIEPVKNWITHIDFNYSTYSNDRHWDSQELYNHDVNGNPVVLEDDSEVHEGLYKTNYYNFSAYSEYTHLFNEVHNFHIMAGFQAEDLKERQYGLTRDGILFSNKSQIDMTTGLGPDGSEVPPSVYGSENEWCTAGFFGRMNYAYDDKYLFEANVRADGTSRFRGNNRWKVFPSVSVGWNIAREAFFEPLADVIGMLKLRASFGTLGNQNTTNWYQTYQTMSVGASNGYWLMNGRQPNTAYAPALVSEDLTWETIQTTNLGLDWSLLNNRLTGSFEYYIRDTKDMVGYAPELPNILGASVPVTNNTDLRTSGWELTLGWRDQLKNGLGYGIAFNLSDARTKITRYPNNPTNNIWSYIAGRYTGEIWGYTTVGLARTDEEMQQHLATLPNGGQDALGSDWRAGDIMYADLNGDGRISSGEETLDDHGDLSVIGNNTPRFLFGLDLNANWKGFDLRAFFQGVMKRDVWNGSVFTFGTSGGGMWYDTGIEAVSDYFRNEDTWSVQQGYKEANVDGYLPRPLHSYKNQQTQTRYLQNAAYIRLKNLQIGYTIPTVITKRWGIENLRVYFSGENLWTLSGVDKQYDPETLTGGYEGEGIGYPLSKTLSFGINITL</sequence>
<evidence type="ECO:0000256" key="4">
    <source>
        <dbReference type="ARBA" id="ARBA00022496"/>
    </source>
</evidence>
<keyword evidence="11 12" id="KW-0998">Cell outer membrane</keyword>
<evidence type="ECO:0000256" key="6">
    <source>
        <dbReference type="ARBA" id="ARBA00022729"/>
    </source>
</evidence>
<keyword evidence="2 12" id="KW-0813">Transport</keyword>
<protein>
    <submittedName>
        <fullName evidence="15">TonB-dependent receptor</fullName>
    </submittedName>
</protein>
<organism evidence="15 16">
    <name type="scientific">Candidatus Bacteroides intestinavium</name>
    <dbReference type="NCBI Taxonomy" id="2838469"/>
    <lineage>
        <taxon>Bacteria</taxon>
        <taxon>Pseudomonadati</taxon>
        <taxon>Bacteroidota</taxon>
        <taxon>Bacteroidia</taxon>
        <taxon>Bacteroidales</taxon>
        <taxon>Bacteroidaceae</taxon>
        <taxon>Bacteroides</taxon>
    </lineage>
</organism>
<keyword evidence="4" id="KW-0406">Ion transport</keyword>
<dbReference type="Gene3D" id="2.170.130.10">
    <property type="entry name" value="TonB-dependent receptor, plug domain"/>
    <property type="match status" value="1"/>
</dbReference>
<gene>
    <name evidence="15" type="ORF">H9785_07860</name>
</gene>
<dbReference type="Pfam" id="PF00593">
    <property type="entry name" value="TonB_dep_Rec_b-barrel"/>
    <property type="match status" value="1"/>
</dbReference>
<dbReference type="InterPro" id="IPR012910">
    <property type="entry name" value="Plug_dom"/>
</dbReference>